<comment type="caution">
    <text evidence="1">The sequence shown here is derived from an EMBL/GenBank/DDBJ whole genome shotgun (WGS) entry which is preliminary data.</text>
</comment>
<name>A0ABU0DZR9_9FIRM</name>
<protein>
    <submittedName>
        <fullName evidence="1">Uncharacterized protein</fullName>
    </submittedName>
</protein>
<accession>A0ABU0DZR9</accession>
<proteinExistence type="predicted"/>
<evidence type="ECO:0000313" key="1">
    <source>
        <dbReference type="EMBL" id="MDQ0360138.1"/>
    </source>
</evidence>
<keyword evidence="2" id="KW-1185">Reference proteome</keyword>
<organism evidence="1 2">
    <name type="scientific">Breznakia pachnodae</name>
    <dbReference type="NCBI Taxonomy" id="265178"/>
    <lineage>
        <taxon>Bacteria</taxon>
        <taxon>Bacillati</taxon>
        <taxon>Bacillota</taxon>
        <taxon>Erysipelotrichia</taxon>
        <taxon>Erysipelotrichales</taxon>
        <taxon>Erysipelotrichaceae</taxon>
        <taxon>Breznakia</taxon>
    </lineage>
</organism>
<gene>
    <name evidence="1" type="ORF">J2S15_000869</name>
</gene>
<dbReference type="EMBL" id="JAUSUR010000001">
    <property type="protein sequence ID" value="MDQ0360138.1"/>
    <property type="molecule type" value="Genomic_DNA"/>
</dbReference>
<dbReference type="Proteomes" id="UP001230220">
    <property type="component" value="Unassembled WGS sequence"/>
</dbReference>
<evidence type="ECO:0000313" key="2">
    <source>
        <dbReference type="Proteomes" id="UP001230220"/>
    </source>
</evidence>
<reference evidence="1 2" key="1">
    <citation type="submission" date="2023-07" db="EMBL/GenBank/DDBJ databases">
        <title>Genomic Encyclopedia of Type Strains, Phase IV (KMG-IV): sequencing the most valuable type-strain genomes for metagenomic binning, comparative biology and taxonomic classification.</title>
        <authorList>
            <person name="Goeker M."/>
        </authorList>
    </citation>
    <scope>NUCLEOTIDE SEQUENCE [LARGE SCALE GENOMIC DNA]</scope>
    <source>
        <strain evidence="1 2">DSM 16784</strain>
    </source>
</reference>
<sequence>MDTALILRQKFDRNELKDNEIDQLLNESKLVEKLTKDYEETTFFLIFRLLCLSEIPYIERLKYTQTILNTISNMMATEEGFSYTGKVKGIVPCYNALLLEAYVRLGKVDSKEVKNALNWIKQYQVFDRNQETSWKYDGICKYGGCMKKTPCYIGIGKTVRALITYAEYINHQDKEVESLIKLGSEYMLTHHMYQRLTTGKPISAHITDIMVPQAYMLSLTDLVYIAGKCGLWEDERTNELKKLLEEKAVTNNEWKIDYIYQNKGYKAFETRRNTSLWASYFINNSLNK</sequence>
<dbReference type="RefSeq" id="WP_307405800.1">
    <property type="nucleotide sequence ID" value="NZ_JAUSUR010000001.1"/>
</dbReference>